<dbReference type="EMBL" id="FJOG01000008">
    <property type="protein sequence ID" value="CZR56361.1"/>
    <property type="molecule type" value="Genomic_DNA"/>
</dbReference>
<dbReference type="PROSITE" id="PS50157">
    <property type="entry name" value="ZINC_FINGER_C2H2_2"/>
    <property type="match status" value="2"/>
</dbReference>
<accession>A0A1L7WU98</accession>
<dbReference type="SUPFAM" id="SSF57667">
    <property type="entry name" value="beta-beta-alpha zinc fingers"/>
    <property type="match status" value="1"/>
</dbReference>
<feature type="domain" description="C2H2-type" evidence="11">
    <location>
        <begin position="186"/>
        <end position="216"/>
    </location>
</feature>
<evidence type="ECO:0000259" key="11">
    <source>
        <dbReference type="PROSITE" id="PS50157"/>
    </source>
</evidence>
<dbReference type="InterPro" id="IPR051061">
    <property type="entry name" value="Zinc_finger_trans_reg"/>
</dbReference>
<dbReference type="GO" id="GO:0008270">
    <property type="term" value="F:zinc ion binding"/>
    <property type="evidence" value="ECO:0007669"/>
    <property type="project" value="UniProtKB-KW"/>
</dbReference>
<keyword evidence="3 8" id="KW-0863">Zinc-finger</keyword>
<evidence type="ECO:0000256" key="6">
    <source>
        <dbReference type="ARBA" id="ARBA00023163"/>
    </source>
</evidence>
<dbReference type="OrthoDB" id="9988102at2759"/>
<dbReference type="SMART" id="SM00355">
    <property type="entry name" value="ZnF_C2H2"/>
    <property type="match status" value="3"/>
</dbReference>
<dbReference type="PANTHER" id="PTHR46179">
    <property type="entry name" value="ZINC FINGER PROTEIN"/>
    <property type="match status" value="1"/>
</dbReference>
<keyword evidence="10" id="KW-0812">Transmembrane</keyword>
<proteinExistence type="predicted"/>
<feature type="compositionally biased region" description="Acidic residues" evidence="9">
    <location>
        <begin position="482"/>
        <end position="497"/>
    </location>
</feature>
<feature type="compositionally biased region" description="Polar residues" evidence="9">
    <location>
        <begin position="132"/>
        <end position="145"/>
    </location>
</feature>
<dbReference type="GO" id="GO:0006357">
    <property type="term" value="P:regulation of transcription by RNA polymerase II"/>
    <property type="evidence" value="ECO:0007669"/>
    <property type="project" value="TreeGrafter"/>
</dbReference>
<evidence type="ECO:0000256" key="1">
    <source>
        <dbReference type="ARBA" id="ARBA00004123"/>
    </source>
</evidence>
<feature type="region of interest" description="Disordered" evidence="9">
    <location>
        <begin position="270"/>
        <end position="290"/>
    </location>
</feature>
<feature type="domain" description="C2H2-type" evidence="11">
    <location>
        <begin position="161"/>
        <end position="183"/>
    </location>
</feature>
<feature type="region of interest" description="Disordered" evidence="9">
    <location>
        <begin position="127"/>
        <end position="154"/>
    </location>
</feature>
<dbReference type="Proteomes" id="UP000184330">
    <property type="component" value="Unassembled WGS sequence"/>
</dbReference>
<name>A0A1L7WU98_9HELO</name>
<feature type="region of interest" description="Disordered" evidence="9">
    <location>
        <begin position="476"/>
        <end position="497"/>
    </location>
</feature>
<evidence type="ECO:0000313" key="13">
    <source>
        <dbReference type="Proteomes" id="UP000184330"/>
    </source>
</evidence>
<keyword evidence="6" id="KW-0804">Transcription</keyword>
<reference evidence="12 13" key="1">
    <citation type="submission" date="2016-03" db="EMBL/GenBank/DDBJ databases">
        <authorList>
            <person name="Ploux O."/>
        </authorList>
    </citation>
    <scope>NUCLEOTIDE SEQUENCE [LARGE SCALE GENOMIC DNA]</scope>
    <source>
        <strain evidence="12 13">UAMH 11012</strain>
    </source>
</reference>
<feature type="transmembrane region" description="Helical" evidence="10">
    <location>
        <begin position="893"/>
        <end position="914"/>
    </location>
</feature>
<comment type="subcellular location">
    <subcellularLocation>
        <location evidence="1">Nucleus</location>
    </subcellularLocation>
</comment>
<keyword evidence="13" id="KW-1185">Reference proteome</keyword>
<keyword evidence="7" id="KW-0539">Nucleus</keyword>
<evidence type="ECO:0000313" key="12">
    <source>
        <dbReference type="EMBL" id="CZR56361.1"/>
    </source>
</evidence>
<feature type="transmembrane region" description="Helical" evidence="10">
    <location>
        <begin position="861"/>
        <end position="881"/>
    </location>
</feature>
<dbReference type="GO" id="GO:0005634">
    <property type="term" value="C:nucleus"/>
    <property type="evidence" value="ECO:0007669"/>
    <property type="project" value="UniProtKB-SubCell"/>
</dbReference>
<gene>
    <name evidence="12" type="ORF">PAC_06249</name>
</gene>
<evidence type="ECO:0000256" key="9">
    <source>
        <dbReference type="SAM" id="MobiDB-lite"/>
    </source>
</evidence>
<keyword evidence="4" id="KW-0862">Zinc</keyword>
<evidence type="ECO:0000256" key="2">
    <source>
        <dbReference type="ARBA" id="ARBA00022723"/>
    </source>
</evidence>
<evidence type="ECO:0000256" key="8">
    <source>
        <dbReference type="PROSITE-ProRule" id="PRU00042"/>
    </source>
</evidence>
<keyword evidence="10" id="KW-0472">Membrane</keyword>
<evidence type="ECO:0000256" key="7">
    <source>
        <dbReference type="ARBA" id="ARBA00023242"/>
    </source>
</evidence>
<keyword evidence="10" id="KW-1133">Transmembrane helix</keyword>
<protein>
    <recommendedName>
        <fullName evidence="11">C2H2-type domain-containing protein</fullName>
    </recommendedName>
</protein>
<feature type="region of interest" description="Disordered" evidence="9">
    <location>
        <begin position="79"/>
        <end position="103"/>
    </location>
</feature>
<dbReference type="InterPro" id="IPR013087">
    <property type="entry name" value="Znf_C2H2_type"/>
</dbReference>
<evidence type="ECO:0000256" key="4">
    <source>
        <dbReference type="ARBA" id="ARBA00022833"/>
    </source>
</evidence>
<keyword evidence="2" id="KW-0479">Metal-binding</keyword>
<sequence length="915" mass="104047">MASRDPGEGWWRCCSCGLEISGDWYFDTCPPDCNHARCEVGCYWLDPEPSPEWVSARCEAGSSLGLIDSRQTDFIPALDTTTQEDSPGPQDPTAEPGKPNRDKYEFGTLATLVDTDEDPLPIIHSADERISGNIQPSIRPSQTGPSPALATKPNLPRSSSFKCFICQKTFALKFQLKSHKKTHKKFPCTFEGCNRTFMDSQGRSQHLDSFHKKKLPCAVEGCNRRFRDIQGRLQHLKSVHKKTYKECPRCHCVFNRKDKYDVHTRLCRDPKQMSGKENSDEKKSGNLISLLRPPVSPVDESIARLIRPSVDQETENVDLRSKLSRKYHEDEQLSIEFHESPRAVEDHAPEAVKVKSISRSSSIASIADSLLSMASMSSRSSLSSFSGLEGATQRFAWVISHDDILRELWNEATEKISLERLERNLGKLLLVLAKDLKSEAELVTEKHVARLGSPVGKTEWNFSLYPWKSNLEKPTFEKAEQSDDSEANEYEANEYDNEPGDLERFEEFITQSRAFDTFRANVQKFIRPSLAAHLEDQKHLPLDLLCALPFFNSDEIPLGPDIPTIGRFLFPGLQYLNRKGNSWFRNPPLQKGMKRVTWTCSCGSRMYDDYEELERGAAKRLQRDLRHRSRAGDARQRLGYHENLSNASAGARSLILGVENFLSTSYRKFTTRTTPRASTIPFEMESQRQQPPRAVPQRTTPTEHLFLLLCIAIGAGKSVSKAYQPTVHDLDSDKAFFQMLRRYHTSIRQRWWSWISIWGLQNIYFVNFDLYEGSLVDIRELHAVPDPSAGTYKYEPTPYKPPIGSNLLMHHYRHPNHASTIKPCLGKVPKKVDTELTVCPVKGVSPGWGLHFEEGWCWKKILTWSCLVFILASVLEGILCWRFEHSIQDAMAIGTFILTCFGIAAATLQTWLMIS</sequence>
<dbReference type="PANTHER" id="PTHR46179:SF13">
    <property type="entry name" value="C2H2-TYPE DOMAIN-CONTAINING PROTEIN"/>
    <property type="match status" value="1"/>
</dbReference>
<keyword evidence="5" id="KW-0805">Transcription regulation</keyword>
<organism evidence="12 13">
    <name type="scientific">Phialocephala subalpina</name>
    <dbReference type="NCBI Taxonomy" id="576137"/>
    <lineage>
        <taxon>Eukaryota</taxon>
        <taxon>Fungi</taxon>
        <taxon>Dikarya</taxon>
        <taxon>Ascomycota</taxon>
        <taxon>Pezizomycotina</taxon>
        <taxon>Leotiomycetes</taxon>
        <taxon>Helotiales</taxon>
        <taxon>Mollisiaceae</taxon>
        <taxon>Phialocephala</taxon>
        <taxon>Phialocephala fortinii species complex</taxon>
    </lineage>
</organism>
<dbReference type="InterPro" id="IPR036236">
    <property type="entry name" value="Znf_C2H2_sf"/>
</dbReference>
<dbReference type="PROSITE" id="PS00028">
    <property type="entry name" value="ZINC_FINGER_C2H2_1"/>
    <property type="match status" value="3"/>
</dbReference>
<dbReference type="Gene3D" id="3.30.160.60">
    <property type="entry name" value="Classic Zinc Finger"/>
    <property type="match status" value="1"/>
</dbReference>
<evidence type="ECO:0000256" key="10">
    <source>
        <dbReference type="SAM" id="Phobius"/>
    </source>
</evidence>
<dbReference type="STRING" id="576137.A0A1L7WU98"/>
<dbReference type="AlphaFoldDB" id="A0A1L7WU98"/>
<evidence type="ECO:0000256" key="3">
    <source>
        <dbReference type="ARBA" id="ARBA00022771"/>
    </source>
</evidence>
<evidence type="ECO:0000256" key="5">
    <source>
        <dbReference type="ARBA" id="ARBA00023015"/>
    </source>
</evidence>